<dbReference type="EMBL" id="CP031194">
    <property type="protein sequence ID" value="AXG77063.1"/>
    <property type="molecule type" value="Genomic_DNA"/>
</dbReference>
<gene>
    <name evidence="10" type="ORF">DVK44_04500</name>
</gene>
<dbReference type="AlphaFoldDB" id="A0A345HK39"/>
<dbReference type="InterPro" id="IPR011712">
    <property type="entry name" value="Sig_transdc_His_kin_sub3_dim/P"/>
</dbReference>
<dbReference type="Pfam" id="PF02518">
    <property type="entry name" value="HATPase_c"/>
    <property type="match status" value="1"/>
</dbReference>
<accession>A0A345HK39</accession>
<dbReference type="Pfam" id="PF07730">
    <property type="entry name" value="HisKA_3"/>
    <property type="match status" value="1"/>
</dbReference>
<evidence type="ECO:0000313" key="11">
    <source>
        <dbReference type="Proteomes" id="UP000253868"/>
    </source>
</evidence>
<dbReference type="PANTHER" id="PTHR24421">
    <property type="entry name" value="NITRATE/NITRITE SENSOR PROTEIN NARX-RELATED"/>
    <property type="match status" value="1"/>
</dbReference>
<evidence type="ECO:0000256" key="8">
    <source>
        <dbReference type="ARBA" id="ARBA00023136"/>
    </source>
</evidence>
<keyword evidence="8" id="KW-0472">Membrane</keyword>
<evidence type="ECO:0000259" key="9">
    <source>
        <dbReference type="SMART" id="SM00387"/>
    </source>
</evidence>
<dbReference type="SUPFAM" id="SSF55874">
    <property type="entry name" value="ATPase domain of HSP90 chaperone/DNA topoisomerase II/histidine kinase"/>
    <property type="match status" value="1"/>
</dbReference>
<evidence type="ECO:0000256" key="2">
    <source>
        <dbReference type="ARBA" id="ARBA00022475"/>
    </source>
</evidence>
<keyword evidence="3" id="KW-0808">Transferase</keyword>
<dbReference type="Gene3D" id="3.30.565.10">
    <property type="entry name" value="Histidine kinase-like ATPase, C-terminal domain"/>
    <property type="match status" value="1"/>
</dbReference>
<dbReference type="GO" id="GO:0046983">
    <property type="term" value="F:protein dimerization activity"/>
    <property type="evidence" value="ECO:0007669"/>
    <property type="project" value="InterPro"/>
</dbReference>
<comment type="subcellular location">
    <subcellularLocation>
        <location evidence="1">Cell membrane</location>
        <topology evidence="1">Multi-pass membrane protein</topology>
    </subcellularLocation>
</comment>
<dbReference type="InterPro" id="IPR050482">
    <property type="entry name" value="Sensor_HK_TwoCompSys"/>
</dbReference>
<dbReference type="PANTHER" id="PTHR24421:SF37">
    <property type="entry name" value="SENSOR HISTIDINE KINASE NARS"/>
    <property type="match status" value="1"/>
</dbReference>
<evidence type="ECO:0000256" key="6">
    <source>
        <dbReference type="ARBA" id="ARBA00022989"/>
    </source>
</evidence>
<evidence type="ECO:0000256" key="1">
    <source>
        <dbReference type="ARBA" id="ARBA00004651"/>
    </source>
</evidence>
<keyword evidence="5" id="KW-0418">Kinase</keyword>
<protein>
    <recommendedName>
        <fullName evidence="9">Histidine kinase/HSP90-like ATPase domain-containing protein</fullName>
    </recommendedName>
</protein>
<proteinExistence type="predicted"/>
<keyword evidence="4" id="KW-0812">Transmembrane</keyword>
<keyword evidence="11" id="KW-1185">Reference proteome</keyword>
<dbReference type="InterPro" id="IPR036890">
    <property type="entry name" value="HATPase_C_sf"/>
</dbReference>
<dbReference type="RefSeq" id="WP_114658433.1">
    <property type="nucleotide sequence ID" value="NZ_CP031194.1"/>
</dbReference>
<evidence type="ECO:0000256" key="4">
    <source>
        <dbReference type="ARBA" id="ARBA00022692"/>
    </source>
</evidence>
<dbReference type="Gene3D" id="1.20.5.1930">
    <property type="match status" value="1"/>
</dbReference>
<dbReference type="KEGG" id="spad:DVK44_04500"/>
<dbReference type="GO" id="GO:0000155">
    <property type="term" value="F:phosphorelay sensor kinase activity"/>
    <property type="evidence" value="ECO:0007669"/>
    <property type="project" value="InterPro"/>
</dbReference>
<keyword evidence="2" id="KW-1003">Cell membrane</keyword>
<evidence type="ECO:0000256" key="5">
    <source>
        <dbReference type="ARBA" id="ARBA00022777"/>
    </source>
</evidence>
<organism evidence="10 11">
    <name type="scientific">Streptomyces paludis</name>
    <dbReference type="NCBI Taxonomy" id="2282738"/>
    <lineage>
        <taxon>Bacteria</taxon>
        <taxon>Bacillati</taxon>
        <taxon>Actinomycetota</taxon>
        <taxon>Actinomycetes</taxon>
        <taxon>Kitasatosporales</taxon>
        <taxon>Streptomycetaceae</taxon>
        <taxon>Streptomyces</taxon>
    </lineage>
</organism>
<feature type="domain" description="Histidine kinase/HSP90-like ATPase" evidence="9">
    <location>
        <begin position="249"/>
        <end position="341"/>
    </location>
</feature>
<keyword evidence="7" id="KW-0902">Two-component regulatory system</keyword>
<dbReference type="CDD" id="cd16917">
    <property type="entry name" value="HATPase_UhpB-NarQ-NarX-like"/>
    <property type="match status" value="1"/>
</dbReference>
<sequence>MAHTDPNRGSAVHQEIDTSIRRALRRAGLEPAIRPEAVDELTVHACALFDEVIAVAETGGPLGMVTAGGAEWSQPDMDWALLLRAGTTLFEVVLPIALRELAPPDSAAASRVSALLHRGITALVVRGSLTEPPSPRELILSSRRDERRRMARELHDRVLHGIGLALHSLDLHRYHAESSPVLARDKVDSAIDQLCQAVHTLQQFSGELRRSVGPGDLEPALRSYLADHVEPSVEVAMRTRGNLASLPADIGEEVYLIVREAARNAVRHASPVQLDIAVEVNDRTIRATVTDDGCGTDADASRPGGGLSSMRERALLLRGQFVWTSAPGAGTLVAVRVPLGENRR</sequence>
<evidence type="ECO:0000256" key="3">
    <source>
        <dbReference type="ARBA" id="ARBA00022679"/>
    </source>
</evidence>
<dbReference type="SMART" id="SM00387">
    <property type="entry name" value="HATPase_c"/>
    <property type="match status" value="1"/>
</dbReference>
<dbReference type="GO" id="GO:0005886">
    <property type="term" value="C:plasma membrane"/>
    <property type="evidence" value="ECO:0007669"/>
    <property type="project" value="UniProtKB-SubCell"/>
</dbReference>
<dbReference type="InterPro" id="IPR003594">
    <property type="entry name" value="HATPase_dom"/>
</dbReference>
<reference evidence="11" key="1">
    <citation type="submission" date="2018-07" db="EMBL/GenBank/DDBJ databases">
        <authorList>
            <person name="Zhao J."/>
        </authorList>
    </citation>
    <scope>NUCLEOTIDE SEQUENCE [LARGE SCALE GENOMIC DNA]</scope>
    <source>
        <strain evidence="11">GSSD-12</strain>
    </source>
</reference>
<dbReference type="OrthoDB" id="144293at2"/>
<dbReference type="Proteomes" id="UP000253868">
    <property type="component" value="Chromosome"/>
</dbReference>
<name>A0A345HK39_9ACTN</name>
<keyword evidence="6" id="KW-1133">Transmembrane helix</keyword>
<evidence type="ECO:0000313" key="10">
    <source>
        <dbReference type="EMBL" id="AXG77063.1"/>
    </source>
</evidence>
<evidence type="ECO:0000256" key="7">
    <source>
        <dbReference type="ARBA" id="ARBA00023012"/>
    </source>
</evidence>